<dbReference type="OrthoDB" id="6597368at2759"/>
<dbReference type="InterPro" id="IPR004117">
    <property type="entry name" value="7tm6_olfct_rcpt"/>
</dbReference>
<evidence type="ECO:0000256" key="6">
    <source>
        <dbReference type="ARBA" id="ARBA00022989"/>
    </source>
</evidence>
<comment type="caution">
    <text evidence="11">The sequence shown here is derived from an EMBL/GenBank/DDBJ whole genome shotgun (WGS) entry which is preliminary data.</text>
</comment>
<keyword evidence="8 11" id="KW-0675">Receptor</keyword>
<feature type="transmembrane region" description="Helical" evidence="10">
    <location>
        <begin position="325"/>
        <end position="344"/>
    </location>
</feature>
<keyword evidence="2" id="KW-1003">Cell membrane</keyword>
<feature type="transmembrane region" description="Helical" evidence="10">
    <location>
        <begin position="73"/>
        <end position="96"/>
    </location>
</feature>
<feature type="transmembrane region" description="Helical" evidence="10">
    <location>
        <begin position="202"/>
        <end position="230"/>
    </location>
</feature>
<feature type="transmembrane region" description="Helical" evidence="10">
    <location>
        <begin position="139"/>
        <end position="158"/>
    </location>
</feature>
<keyword evidence="5" id="KW-0552">Olfaction</keyword>
<keyword evidence="6 10" id="KW-1133">Transmembrane helix</keyword>
<keyword evidence="9" id="KW-0807">Transducer</keyword>
<evidence type="ECO:0000256" key="9">
    <source>
        <dbReference type="ARBA" id="ARBA00023224"/>
    </source>
</evidence>
<keyword evidence="4 10" id="KW-0812">Transmembrane</keyword>
<feature type="transmembrane region" description="Helical" evidence="10">
    <location>
        <begin position="41"/>
        <end position="61"/>
    </location>
</feature>
<evidence type="ECO:0000256" key="1">
    <source>
        <dbReference type="ARBA" id="ARBA00004651"/>
    </source>
</evidence>
<dbReference type="AlphaFoldDB" id="A0A482VJI8"/>
<organism evidence="11 12">
    <name type="scientific">Asbolus verrucosus</name>
    <name type="common">Desert ironclad beetle</name>
    <dbReference type="NCBI Taxonomy" id="1661398"/>
    <lineage>
        <taxon>Eukaryota</taxon>
        <taxon>Metazoa</taxon>
        <taxon>Ecdysozoa</taxon>
        <taxon>Arthropoda</taxon>
        <taxon>Hexapoda</taxon>
        <taxon>Insecta</taxon>
        <taxon>Pterygota</taxon>
        <taxon>Neoptera</taxon>
        <taxon>Endopterygota</taxon>
        <taxon>Coleoptera</taxon>
        <taxon>Polyphaga</taxon>
        <taxon>Cucujiformia</taxon>
        <taxon>Tenebrionidae</taxon>
        <taxon>Pimeliinae</taxon>
        <taxon>Asbolus</taxon>
    </lineage>
</organism>
<feature type="non-terminal residue" evidence="11">
    <location>
        <position position="1"/>
    </location>
</feature>
<evidence type="ECO:0000256" key="3">
    <source>
        <dbReference type="ARBA" id="ARBA00022606"/>
    </source>
</evidence>
<name>A0A482VJI8_ASBVE</name>
<dbReference type="GO" id="GO:0005886">
    <property type="term" value="C:plasma membrane"/>
    <property type="evidence" value="ECO:0007669"/>
    <property type="project" value="UniProtKB-SubCell"/>
</dbReference>
<dbReference type="Proteomes" id="UP000292052">
    <property type="component" value="Unassembled WGS sequence"/>
</dbReference>
<dbReference type="EMBL" id="QDEB01093613">
    <property type="protein sequence ID" value="RZC32893.1"/>
    <property type="molecule type" value="Genomic_DNA"/>
</dbReference>
<evidence type="ECO:0000256" key="5">
    <source>
        <dbReference type="ARBA" id="ARBA00022725"/>
    </source>
</evidence>
<gene>
    <name evidence="11" type="ORF">BDFB_003778</name>
</gene>
<keyword evidence="3" id="KW-0716">Sensory transduction</keyword>
<sequence>RTEMSPIQEIPPIYFKVHLKMLFYLGIDIIPIENPNLRKLFYVYTIFIIGLMCLFTVLEFLDMVLNFDGIYKMTFALCYFVTHILGSAKMFLMLALRKKLWAHLTKLEGGVFKPNVQRGGVKEFELVRDAIELCKRQGYFFYTFVIFIIGARALWAALANWPYDKNNYFDGNTTVIVNTKIMPYTTWMPFDYNVSPYYELVFAFQIFSTVVYGFYIGAADAVICGFMMLIKAQFLIIKASLERLMERAAGRESANEIQLLEEKAQNFAQKLTSECVFHHQELIALCDQAENDYCYLMLLQFLSSLLIMCFQLFQLSTISPDSVEFFSMSMYLILMLFQLLCYCWHGNEVQIVSGQVSSFAYNINWIITKESVKKSLLLMMMRSQRDCYFTAGKFSLLSLPTFMTV</sequence>
<evidence type="ECO:0000313" key="11">
    <source>
        <dbReference type="EMBL" id="RZC32893.1"/>
    </source>
</evidence>
<dbReference type="PANTHER" id="PTHR21137:SF35">
    <property type="entry name" value="ODORANT RECEPTOR 19A-RELATED"/>
    <property type="match status" value="1"/>
</dbReference>
<comment type="subcellular location">
    <subcellularLocation>
        <location evidence="1">Cell membrane</location>
        <topology evidence="1">Multi-pass membrane protein</topology>
    </subcellularLocation>
</comment>
<evidence type="ECO:0000256" key="7">
    <source>
        <dbReference type="ARBA" id="ARBA00023136"/>
    </source>
</evidence>
<dbReference type="PANTHER" id="PTHR21137">
    <property type="entry name" value="ODORANT RECEPTOR"/>
    <property type="match status" value="1"/>
</dbReference>
<evidence type="ECO:0000256" key="8">
    <source>
        <dbReference type="ARBA" id="ARBA00023170"/>
    </source>
</evidence>
<dbReference type="Pfam" id="PF02949">
    <property type="entry name" value="7tm_6"/>
    <property type="match status" value="1"/>
</dbReference>
<evidence type="ECO:0000256" key="2">
    <source>
        <dbReference type="ARBA" id="ARBA00022475"/>
    </source>
</evidence>
<dbReference type="GO" id="GO:0007165">
    <property type="term" value="P:signal transduction"/>
    <property type="evidence" value="ECO:0007669"/>
    <property type="project" value="UniProtKB-KW"/>
</dbReference>
<dbReference type="GO" id="GO:0005549">
    <property type="term" value="F:odorant binding"/>
    <property type="evidence" value="ECO:0007669"/>
    <property type="project" value="InterPro"/>
</dbReference>
<keyword evidence="7 10" id="KW-0472">Membrane</keyword>
<feature type="transmembrane region" description="Helical" evidence="10">
    <location>
        <begin position="293"/>
        <end position="313"/>
    </location>
</feature>
<keyword evidence="12" id="KW-1185">Reference proteome</keyword>
<accession>A0A482VJI8</accession>
<evidence type="ECO:0000313" key="12">
    <source>
        <dbReference type="Proteomes" id="UP000292052"/>
    </source>
</evidence>
<reference evidence="11 12" key="1">
    <citation type="submission" date="2017-03" db="EMBL/GenBank/DDBJ databases">
        <title>Genome of the blue death feigning beetle - Asbolus verrucosus.</title>
        <authorList>
            <person name="Rider S.D."/>
        </authorList>
    </citation>
    <scope>NUCLEOTIDE SEQUENCE [LARGE SCALE GENOMIC DNA]</scope>
    <source>
        <strain evidence="11">Butters</strain>
        <tissue evidence="11">Head and leg muscle</tissue>
    </source>
</reference>
<evidence type="ECO:0000256" key="4">
    <source>
        <dbReference type="ARBA" id="ARBA00022692"/>
    </source>
</evidence>
<protein>
    <submittedName>
        <fullName evidence="11">Odorant receptor 9a-like</fullName>
    </submittedName>
</protein>
<proteinExistence type="predicted"/>
<dbReference type="GO" id="GO:0004984">
    <property type="term" value="F:olfactory receptor activity"/>
    <property type="evidence" value="ECO:0007669"/>
    <property type="project" value="InterPro"/>
</dbReference>
<evidence type="ECO:0000256" key="10">
    <source>
        <dbReference type="SAM" id="Phobius"/>
    </source>
</evidence>